<dbReference type="Gene3D" id="3.30.70.100">
    <property type="match status" value="1"/>
</dbReference>
<evidence type="ECO:0000256" key="5">
    <source>
        <dbReference type="ARBA" id="ARBA00053565"/>
    </source>
</evidence>
<dbReference type="InterPro" id="IPR036132">
    <property type="entry name" value="Vac_ATP_synth_c_sf"/>
</dbReference>
<dbReference type="Gene3D" id="3.30.70.1180">
    <property type="entry name" value="Vacuolar atp synthase subunit c, domain 1"/>
    <property type="match status" value="1"/>
</dbReference>
<dbReference type="VEuPathDB" id="FungiDB:T551_01141"/>
<dbReference type="Pfam" id="PF03223">
    <property type="entry name" value="V-ATPase_C"/>
    <property type="match status" value="1"/>
</dbReference>
<keyword evidence="2 6" id="KW-0813">Transport</keyword>
<evidence type="ECO:0000313" key="8">
    <source>
        <dbReference type="Proteomes" id="UP000053447"/>
    </source>
</evidence>
<sequence length="393" mass="46353">MDYCYWLVSIPEKFEEKTTTFEDFITHLSCSTYDYAQVFKFSIPRLKAGNLDSLICQSEDVAKLDDQIKESILKIPEILRILLENDVHKCMQQLTIDNKSIEYYLQTFQWDIMKYRTDLSINVLIEMIGDELFSIEELKTKYQSYTQAKSNLSVLERKYTGDLSQCSLTNIVKKEHVVQESEYLETALISVPIFNKNLWLKSYETLTPMVVCRSAFEISKDNKYILYSVVVFKKYIQEFKQKCHEIKCIPRDFEYKDDLRIEEENILKEAQKKENKLWNEVLRLAHTSFSDTFQAWIHLKAIRVFIESILRYGNPPNFISVIIKPNLKYKNKAQKALSLIYSSSNPNLTSNSFEKTVNEESLDKNIATFMGNLHIDEYTEYIFYEISLKIFNI</sequence>
<evidence type="ECO:0000256" key="6">
    <source>
        <dbReference type="RuleBase" id="RU364010"/>
    </source>
</evidence>
<dbReference type="eggNOG" id="KOG2909">
    <property type="taxonomic scope" value="Eukaryota"/>
</dbReference>
<evidence type="ECO:0000256" key="2">
    <source>
        <dbReference type="ARBA" id="ARBA00022448"/>
    </source>
</evidence>
<dbReference type="Proteomes" id="UP000053447">
    <property type="component" value="Unassembled WGS sequence"/>
</dbReference>
<evidence type="ECO:0000256" key="1">
    <source>
        <dbReference type="ARBA" id="ARBA00006138"/>
    </source>
</evidence>
<dbReference type="AlphaFoldDB" id="A0A0W4ZU47"/>
<dbReference type="RefSeq" id="XP_018230572.1">
    <property type="nucleotide sequence ID" value="XM_018373404.1"/>
</dbReference>
<dbReference type="CDD" id="cd14785">
    <property type="entry name" value="V-ATPase_C"/>
    <property type="match status" value="1"/>
</dbReference>
<dbReference type="PANTHER" id="PTHR10137:SF0">
    <property type="entry name" value="V-TYPE PROTON ATPASE SUBUNIT C"/>
    <property type="match status" value="1"/>
</dbReference>
<dbReference type="OrthoDB" id="6605928at2759"/>
<gene>
    <name evidence="7" type="ORF">T551_01141</name>
</gene>
<evidence type="ECO:0000256" key="3">
    <source>
        <dbReference type="ARBA" id="ARBA00022781"/>
    </source>
</evidence>
<dbReference type="EMBL" id="LFWA01000004">
    <property type="protein sequence ID" value="KTW31880.1"/>
    <property type="molecule type" value="Genomic_DNA"/>
</dbReference>
<dbReference type="STRING" id="1408657.A0A0W4ZU47"/>
<organism evidence="7 8">
    <name type="scientific">Pneumocystis jirovecii (strain RU7)</name>
    <name type="common">Human pneumocystis pneumonia agent</name>
    <dbReference type="NCBI Taxonomy" id="1408657"/>
    <lineage>
        <taxon>Eukaryota</taxon>
        <taxon>Fungi</taxon>
        <taxon>Dikarya</taxon>
        <taxon>Ascomycota</taxon>
        <taxon>Taphrinomycotina</taxon>
        <taxon>Pneumocystomycetes</taxon>
        <taxon>Pneumocystaceae</taxon>
        <taxon>Pneumocystis</taxon>
    </lineage>
</organism>
<keyword evidence="4 6" id="KW-0406">Ion transport</keyword>
<dbReference type="GO" id="GO:0000221">
    <property type="term" value="C:vacuolar proton-transporting V-type ATPase, V1 domain"/>
    <property type="evidence" value="ECO:0007669"/>
    <property type="project" value="EnsemblFungi"/>
</dbReference>
<comment type="subunit">
    <text evidence="6">V-ATPase is a heteromultimeric enzyme composed of a peripheral catalytic V1 complex (components A to H) attached to an integral membrane V0 proton pore complex.</text>
</comment>
<accession>A0A0W4ZU47</accession>
<dbReference type="Gene3D" id="1.20.1460.10">
    <property type="entry name" value="subunit c (vma5p) of the yeast v-atpase, domain 2"/>
    <property type="match status" value="1"/>
</dbReference>
<dbReference type="FunFam" id="3.30.70.100:FF:000002">
    <property type="entry name" value="V-type proton ATPase subunit C"/>
    <property type="match status" value="1"/>
</dbReference>
<name>A0A0W4ZU47_PNEJ7</name>
<comment type="similarity">
    <text evidence="1 6">Belongs to the V-ATPase C subunit family.</text>
</comment>
<comment type="function">
    <text evidence="5">Subunit of the V1 complex of vacuolar(H+)-ATPase (V-ATPase), a multisubunit enzyme composed of a peripheral complex (V1) that hydrolyzes ATP and a membrane integral complex (V0) that translocates protons. V-ATPase is responsible for acidifying and maintaining the pH of intracellular compartments. Subunit C is necessary for the assembly of the catalytic sector of the enzyme and is likely to have a specific function in its catalytic activity. Reversibly leaves the enzyme after glucose depletion, causing the catalytic subcomplex V1 to detach from the V0 section.</text>
</comment>
<keyword evidence="8" id="KW-1185">Reference proteome</keyword>
<evidence type="ECO:0000313" key="7">
    <source>
        <dbReference type="EMBL" id="KTW31880.1"/>
    </source>
</evidence>
<comment type="function">
    <text evidence="6">Subunit of the V1 complex of vacuolar(H+)-ATPase (V-ATPase), a multisubunit enzyme composed of a peripheral complex (V1) that hydrolyzes ATP and a membrane integral complex (V0) that translocates protons. V-ATPase is responsible for acidifying and maintaining the pH of intracellular compartments and in some cell types, is targeted to the plasma membrane, where it is responsible for acidifying the extracellular environment. Subunit C is necessary for the assembly of the catalytic sector of the enzyme and is likely to have a specific function in its catalytic activity.</text>
</comment>
<dbReference type="GO" id="GO:0046961">
    <property type="term" value="F:proton-transporting ATPase activity, rotational mechanism"/>
    <property type="evidence" value="ECO:0007669"/>
    <property type="project" value="InterPro"/>
</dbReference>
<dbReference type="SUPFAM" id="SSF118203">
    <property type="entry name" value="Vacuolar ATP synthase subunit C"/>
    <property type="match status" value="1"/>
</dbReference>
<keyword evidence="3 6" id="KW-0375">Hydrogen ion transport</keyword>
<reference evidence="8" key="1">
    <citation type="journal article" date="2016" name="Nat. Commun.">
        <title>Genome analysis of three Pneumocystis species reveals adaptation mechanisms to life exclusively in mammalian hosts.</title>
        <authorList>
            <person name="Ma L."/>
            <person name="Chen Z."/>
            <person name="Huang D.W."/>
            <person name="Kutty G."/>
            <person name="Ishihara M."/>
            <person name="Wang H."/>
            <person name="Abouelleil A."/>
            <person name="Bishop L."/>
            <person name="Davey E."/>
            <person name="Deng R."/>
            <person name="Deng X."/>
            <person name="Fan L."/>
            <person name="Fantoni G."/>
            <person name="Fitzgerald M."/>
            <person name="Gogineni E."/>
            <person name="Goldberg J.M."/>
            <person name="Handley G."/>
            <person name="Hu X."/>
            <person name="Huber C."/>
            <person name="Jiao X."/>
            <person name="Jones K."/>
            <person name="Levin J.Z."/>
            <person name="Liu Y."/>
            <person name="Macdonald P."/>
            <person name="Melnikov A."/>
            <person name="Raley C."/>
            <person name="Sassi M."/>
            <person name="Sherman B.T."/>
            <person name="Song X."/>
            <person name="Sykes S."/>
            <person name="Tran B."/>
            <person name="Walsh L."/>
            <person name="Xia Y."/>
            <person name="Yang J."/>
            <person name="Young S."/>
            <person name="Zeng Q."/>
            <person name="Zheng X."/>
            <person name="Stephens R."/>
            <person name="Nusbaum C."/>
            <person name="Birren B.W."/>
            <person name="Azadi P."/>
            <person name="Lempicki R.A."/>
            <person name="Cuomo C.A."/>
            <person name="Kovacs J.A."/>
        </authorList>
    </citation>
    <scope>NUCLEOTIDE SEQUENCE [LARGE SCALE GENOMIC DNA]</scope>
    <source>
        <strain evidence="8">RU7</strain>
    </source>
</reference>
<evidence type="ECO:0000256" key="4">
    <source>
        <dbReference type="ARBA" id="ARBA00023065"/>
    </source>
</evidence>
<dbReference type="GeneID" id="28939659"/>
<proteinExistence type="inferred from homology"/>
<dbReference type="InterPro" id="IPR004907">
    <property type="entry name" value="ATPase_V1-cplx_csu"/>
</dbReference>
<dbReference type="PANTHER" id="PTHR10137">
    <property type="entry name" value="V-TYPE PROTON ATPASE SUBUNIT C"/>
    <property type="match status" value="1"/>
</dbReference>
<comment type="caution">
    <text evidence="7">The sequence shown here is derived from an EMBL/GenBank/DDBJ whole genome shotgun (WGS) entry which is preliminary data.</text>
</comment>
<protein>
    <recommendedName>
        <fullName evidence="6">V-type proton ATPase subunit C</fullName>
    </recommendedName>
</protein>